<dbReference type="GO" id="GO:0005576">
    <property type="term" value="C:extracellular region"/>
    <property type="evidence" value="ECO:0007669"/>
    <property type="project" value="UniProtKB-SubCell"/>
</dbReference>
<keyword evidence="9" id="KW-1015">Disulfide bond</keyword>
<evidence type="ECO:0000256" key="5">
    <source>
        <dbReference type="ARBA" id="ARBA00022529"/>
    </source>
</evidence>
<name>A0A3Q7R8V4_VULVU</name>
<protein>
    <recommendedName>
        <fullName evidence="10">Beta-defensin</fullName>
    </recommendedName>
</protein>
<evidence type="ECO:0000313" key="13">
    <source>
        <dbReference type="RefSeq" id="XP_025841888.1"/>
    </source>
</evidence>
<evidence type="ECO:0000256" key="2">
    <source>
        <dbReference type="ARBA" id="ARBA00004613"/>
    </source>
</evidence>
<evidence type="ECO:0000313" key="12">
    <source>
        <dbReference type="Proteomes" id="UP001652641"/>
    </source>
</evidence>
<dbReference type="OMA" id="KKCWGEY"/>
<dbReference type="Proteomes" id="UP001652641">
    <property type="component" value="Chromosome 14"/>
</dbReference>
<feature type="chain" id="PRO_5018379693" description="Beta-defensin" evidence="10">
    <location>
        <begin position="20"/>
        <end position="100"/>
    </location>
</feature>
<keyword evidence="12" id="KW-1185">Reference proteome</keyword>
<dbReference type="GO" id="GO:0050829">
    <property type="term" value="P:defense response to Gram-negative bacterium"/>
    <property type="evidence" value="ECO:0007669"/>
    <property type="project" value="Ensembl"/>
</dbReference>
<evidence type="ECO:0000256" key="9">
    <source>
        <dbReference type="ARBA" id="ARBA00023157"/>
    </source>
</evidence>
<evidence type="ECO:0000256" key="1">
    <source>
        <dbReference type="ARBA" id="ARBA00002878"/>
    </source>
</evidence>
<dbReference type="GeneID" id="112909921"/>
<dbReference type="RefSeq" id="XP_025841888.1">
    <property type="nucleotide sequence ID" value="XM_025986103.1"/>
</dbReference>
<dbReference type="CTD" id="140850"/>
<comment type="similarity">
    <text evidence="3 10">Belongs to the beta-defensin family.</text>
</comment>
<evidence type="ECO:0000256" key="8">
    <source>
        <dbReference type="ARBA" id="ARBA00023022"/>
    </source>
</evidence>
<dbReference type="AlphaFoldDB" id="A0A3Q7R8V4"/>
<feature type="domain" description="Beta-defensin" evidence="11">
    <location>
        <begin position="23"/>
        <end position="54"/>
    </location>
</feature>
<dbReference type="KEGG" id="vvp:112909921"/>
<sequence length="100" mass="11829">MKLILIIAILLFQKSKVTEQLKRCWSEYIRGYCRKICRISEIREVLCENGRYCCLNIVELEARRKITKPPPPKPRTYAMTFPQDDDIIVENYSRSKTNST</sequence>
<dbReference type="PANTHER" id="PTHR15001:SF3">
    <property type="entry name" value="BETA-DEFENSIN 123"/>
    <property type="match status" value="1"/>
</dbReference>
<dbReference type="Pfam" id="PF13841">
    <property type="entry name" value="Defensin_beta_2"/>
    <property type="match status" value="1"/>
</dbReference>
<proteinExistence type="inferred from homology"/>
<evidence type="ECO:0000256" key="4">
    <source>
        <dbReference type="ARBA" id="ARBA00022525"/>
    </source>
</evidence>
<evidence type="ECO:0000256" key="7">
    <source>
        <dbReference type="ARBA" id="ARBA00022940"/>
    </source>
</evidence>
<dbReference type="InterPro" id="IPR050544">
    <property type="entry name" value="Beta-defensin"/>
</dbReference>
<dbReference type="GO" id="GO:0045087">
    <property type="term" value="P:innate immune response"/>
    <property type="evidence" value="ECO:0007669"/>
    <property type="project" value="InterPro"/>
</dbReference>
<reference evidence="13" key="2">
    <citation type="submission" date="2025-08" db="UniProtKB">
        <authorList>
            <consortium name="RefSeq"/>
        </authorList>
    </citation>
    <scope>IDENTIFICATION</scope>
    <source>
        <tissue evidence="13">Cell line</tissue>
    </source>
</reference>
<feature type="signal peptide" evidence="10">
    <location>
        <begin position="1"/>
        <end position="19"/>
    </location>
</feature>
<dbReference type="STRING" id="9627.ENSVVUP00000011307"/>
<organism evidence="12 13">
    <name type="scientific">Vulpes vulpes</name>
    <name type="common">Red fox</name>
    <dbReference type="NCBI Taxonomy" id="9627"/>
    <lineage>
        <taxon>Eukaryota</taxon>
        <taxon>Metazoa</taxon>
        <taxon>Chordata</taxon>
        <taxon>Craniata</taxon>
        <taxon>Vertebrata</taxon>
        <taxon>Euteleostomi</taxon>
        <taxon>Mammalia</taxon>
        <taxon>Eutheria</taxon>
        <taxon>Laurasiatheria</taxon>
        <taxon>Carnivora</taxon>
        <taxon>Caniformia</taxon>
        <taxon>Canidae</taxon>
        <taxon>Vulpes</taxon>
    </lineage>
</organism>
<dbReference type="InterPro" id="IPR025933">
    <property type="entry name" value="Beta_defensin_dom"/>
</dbReference>
<keyword evidence="7 10" id="KW-0211">Defensin</keyword>
<evidence type="ECO:0000256" key="10">
    <source>
        <dbReference type="RuleBase" id="RU231113"/>
    </source>
</evidence>
<keyword evidence="6 10" id="KW-0732">Signal</keyword>
<evidence type="ECO:0000256" key="6">
    <source>
        <dbReference type="ARBA" id="ARBA00022729"/>
    </source>
</evidence>
<dbReference type="PANTHER" id="PTHR15001">
    <property type="entry name" value="BETA-DEFENSIN 123-RELATED"/>
    <property type="match status" value="1"/>
</dbReference>
<accession>A0A3Q7R8V4</accession>
<reference key="1">
    <citation type="submission" date="2019-01" db="UniProtKB">
        <authorList>
            <consortium name="RefSeq"/>
        </authorList>
    </citation>
    <scope>IDENTIFICATION</scope>
</reference>
<gene>
    <name evidence="13" type="primary">DEFB127</name>
</gene>
<evidence type="ECO:0000259" key="11">
    <source>
        <dbReference type="Pfam" id="PF13841"/>
    </source>
</evidence>
<keyword evidence="5 10" id="KW-0929">Antimicrobial</keyword>
<keyword evidence="8 10" id="KW-0044">Antibiotic</keyword>
<dbReference type="GO" id="GO:0061844">
    <property type="term" value="P:antimicrobial humoral immune response mediated by antimicrobial peptide"/>
    <property type="evidence" value="ECO:0007669"/>
    <property type="project" value="Ensembl"/>
</dbReference>
<comment type="function">
    <text evidence="1 10">Has antibacterial activity.</text>
</comment>
<evidence type="ECO:0000256" key="3">
    <source>
        <dbReference type="ARBA" id="ARBA00007371"/>
    </source>
</evidence>
<comment type="subcellular location">
    <subcellularLocation>
        <location evidence="2 10">Secreted</location>
    </subcellularLocation>
</comment>
<keyword evidence="4 10" id="KW-0964">Secreted</keyword>